<dbReference type="GO" id="GO:1990189">
    <property type="term" value="F:protein N-terminal-serine acetyltransferase activity"/>
    <property type="evidence" value="ECO:0007669"/>
    <property type="project" value="TreeGrafter"/>
</dbReference>
<gene>
    <name evidence="2" type="ORF">E0H45_39135</name>
</gene>
<organism evidence="2 3">
    <name type="scientific">Kribbella soli</name>
    <dbReference type="NCBI Taxonomy" id="1124743"/>
    <lineage>
        <taxon>Bacteria</taxon>
        <taxon>Bacillati</taxon>
        <taxon>Actinomycetota</taxon>
        <taxon>Actinomycetes</taxon>
        <taxon>Propionibacteriales</taxon>
        <taxon>Kribbellaceae</taxon>
        <taxon>Kribbella</taxon>
    </lineage>
</organism>
<evidence type="ECO:0000259" key="1">
    <source>
        <dbReference type="PROSITE" id="PS51186"/>
    </source>
</evidence>
<evidence type="ECO:0000313" key="3">
    <source>
        <dbReference type="Proteomes" id="UP000292346"/>
    </source>
</evidence>
<dbReference type="GO" id="GO:0008999">
    <property type="term" value="F:protein-N-terminal-alanine acetyltransferase activity"/>
    <property type="evidence" value="ECO:0007669"/>
    <property type="project" value="TreeGrafter"/>
</dbReference>
<accession>A0A4R0GWH3</accession>
<dbReference type="AlphaFoldDB" id="A0A4R0GWH3"/>
<dbReference type="PROSITE" id="PS51186">
    <property type="entry name" value="GNAT"/>
    <property type="match status" value="1"/>
</dbReference>
<keyword evidence="3" id="KW-1185">Reference proteome</keyword>
<name>A0A4R0GWH3_9ACTN</name>
<dbReference type="InterPro" id="IPR051908">
    <property type="entry name" value="Ribosomal_N-acetyltransferase"/>
</dbReference>
<dbReference type="RefSeq" id="WP_131347352.1">
    <property type="nucleotide sequence ID" value="NZ_SJJZ01000006.1"/>
</dbReference>
<dbReference type="OrthoDB" id="9795188at2"/>
<evidence type="ECO:0000313" key="2">
    <source>
        <dbReference type="EMBL" id="TCC01528.1"/>
    </source>
</evidence>
<dbReference type="InterPro" id="IPR016181">
    <property type="entry name" value="Acyl_CoA_acyltransferase"/>
</dbReference>
<dbReference type="SUPFAM" id="SSF55729">
    <property type="entry name" value="Acyl-CoA N-acyltransferases (Nat)"/>
    <property type="match status" value="1"/>
</dbReference>
<dbReference type="EMBL" id="SJJZ01000006">
    <property type="protein sequence ID" value="TCC01528.1"/>
    <property type="molecule type" value="Genomic_DNA"/>
</dbReference>
<proteinExistence type="predicted"/>
<dbReference type="Proteomes" id="UP000292346">
    <property type="component" value="Unassembled WGS sequence"/>
</dbReference>
<dbReference type="Gene3D" id="3.40.630.30">
    <property type="match status" value="1"/>
</dbReference>
<protein>
    <submittedName>
        <fullName evidence="2">N-acetyltransferase</fullName>
    </submittedName>
</protein>
<reference evidence="2 3" key="1">
    <citation type="submission" date="2019-02" db="EMBL/GenBank/DDBJ databases">
        <title>Kribbella capetownensis sp. nov. and Kribbella speibonae sp. nov., isolated from soil.</title>
        <authorList>
            <person name="Curtis S.M."/>
            <person name="Norton I."/>
            <person name="Everest G.J."/>
            <person name="Meyers P.R."/>
        </authorList>
    </citation>
    <scope>NUCLEOTIDE SEQUENCE [LARGE SCALE GENOMIC DNA]</scope>
    <source>
        <strain evidence="2 3">KCTC 29219</strain>
    </source>
</reference>
<keyword evidence="2" id="KW-0808">Transferase</keyword>
<dbReference type="PANTHER" id="PTHR43441">
    <property type="entry name" value="RIBOSOMAL-PROTEIN-SERINE ACETYLTRANSFERASE"/>
    <property type="match status" value="1"/>
</dbReference>
<comment type="caution">
    <text evidence="2">The sequence shown here is derived from an EMBL/GenBank/DDBJ whole genome shotgun (WGS) entry which is preliminary data.</text>
</comment>
<dbReference type="Pfam" id="PF13302">
    <property type="entry name" value="Acetyltransf_3"/>
    <property type="match status" value="1"/>
</dbReference>
<dbReference type="GO" id="GO:0005737">
    <property type="term" value="C:cytoplasm"/>
    <property type="evidence" value="ECO:0007669"/>
    <property type="project" value="TreeGrafter"/>
</dbReference>
<dbReference type="InterPro" id="IPR000182">
    <property type="entry name" value="GNAT_dom"/>
</dbReference>
<sequence>MPIGYESSSVILPVEATQSAPAVLLRPWRAADIDQLIEVCRDPGLRRYTSASVDSVADGVRWVRTQESGWAAGRRFSFAVVGDGPGAERVLGNVVLKEFADDGSTAEVGYWTAAWARGQSLAPRALDVLTEWAFGTFAARGLERLVLRHQVDNVASCRVAQKCGFAFDQALAPEPPRFPLEGHLHARRAG</sequence>
<dbReference type="PANTHER" id="PTHR43441:SF10">
    <property type="entry name" value="ACETYLTRANSFERASE"/>
    <property type="match status" value="1"/>
</dbReference>
<feature type="domain" description="N-acetyltransferase" evidence="1">
    <location>
        <begin position="23"/>
        <end position="181"/>
    </location>
</feature>